<evidence type="ECO:0000313" key="2">
    <source>
        <dbReference type="EMBL" id="RXW18163.1"/>
    </source>
</evidence>
<gene>
    <name evidence="2" type="ORF">EST38_g7690</name>
</gene>
<accession>A0A4Q2DEK4</accession>
<name>A0A4Q2DEK4_9AGAR</name>
<dbReference type="OrthoDB" id="1028014at2759"/>
<organism evidence="2 3">
    <name type="scientific">Candolleomyces aberdarensis</name>
    <dbReference type="NCBI Taxonomy" id="2316362"/>
    <lineage>
        <taxon>Eukaryota</taxon>
        <taxon>Fungi</taxon>
        <taxon>Dikarya</taxon>
        <taxon>Basidiomycota</taxon>
        <taxon>Agaricomycotina</taxon>
        <taxon>Agaricomycetes</taxon>
        <taxon>Agaricomycetidae</taxon>
        <taxon>Agaricales</taxon>
        <taxon>Agaricineae</taxon>
        <taxon>Psathyrellaceae</taxon>
        <taxon>Candolleomyces</taxon>
    </lineage>
</organism>
<keyword evidence="3" id="KW-1185">Reference proteome</keyword>
<feature type="compositionally biased region" description="Basic residues" evidence="1">
    <location>
        <begin position="71"/>
        <end position="86"/>
    </location>
</feature>
<sequence>MPTTRRQAAIHEGRIKKEDPHPVKKRASHKKAKSEDHGKVEPPAKGKKPASKAAAGKKRGADEAEIEEKPHRKRAPSKAKSPSKRVRVSEDEGSEDQSSLYQSGTIERGHIYFFYRPKVEVEDVESIDEVKNLHMLLIPRPPEFLSASEGDGKGTKTDPSKTEEAEMTLLTRGADAVPAAPVTRNTSKQHYRLITVGKKKLPDPEAKGRHEVFWGTVTSIGDDLLDLVEGLGPKTYETKTRGTRHDGAARLLARGGYAIVNTEAQVPSKRETHLGYHISHPSSSEMGDVQASLGVSSSSSFVVQVKNPRAPATVPSMRHIKETEYSEEIMKKVFGAGTKGRQSFGLRFASVETPELLDHPNAQLLFVAAREGSQGLETSLGEGRGEALEKAEDKEASRRVEDVFKELGLDTEIFLPDALEGKWA</sequence>
<feature type="compositionally biased region" description="Basic and acidic residues" evidence="1">
    <location>
        <begin position="9"/>
        <end position="22"/>
    </location>
</feature>
<feature type="compositionally biased region" description="Basic and acidic residues" evidence="1">
    <location>
        <begin position="33"/>
        <end position="44"/>
    </location>
</feature>
<evidence type="ECO:0000313" key="3">
    <source>
        <dbReference type="Proteomes" id="UP000290288"/>
    </source>
</evidence>
<evidence type="ECO:0000256" key="1">
    <source>
        <dbReference type="SAM" id="MobiDB-lite"/>
    </source>
</evidence>
<comment type="caution">
    <text evidence="2">The sequence shown here is derived from an EMBL/GenBank/DDBJ whole genome shotgun (WGS) entry which is preliminary data.</text>
</comment>
<dbReference type="Proteomes" id="UP000290288">
    <property type="component" value="Unassembled WGS sequence"/>
</dbReference>
<feature type="compositionally biased region" description="Basic and acidic residues" evidence="1">
    <location>
        <begin position="59"/>
        <end position="70"/>
    </location>
</feature>
<protein>
    <submittedName>
        <fullName evidence="2">Uncharacterized protein</fullName>
    </submittedName>
</protein>
<dbReference type="PANTHER" id="PTHR34776">
    <property type="entry name" value="F17F16.3 PROTEIN"/>
    <property type="match status" value="1"/>
</dbReference>
<feature type="region of interest" description="Disordered" evidence="1">
    <location>
        <begin position="1"/>
        <end position="102"/>
    </location>
</feature>
<proteinExistence type="predicted"/>
<reference evidence="2 3" key="1">
    <citation type="submission" date="2019-01" db="EMBL/GenBank/DDBJ databases">
        <title>Draft genome sequence of Psathyrella aberdarensis IHI B618.</title>
        <authorList>
            <person name="Buettner E."/>
            <person name="Kellner H."/>
        </authorList>
    </citation>
    <scope>NUCLEOTIDE SEQUENCE [LARGE SCALE GENOMIC DNA]</scope>
    <source>
        <strain evidence="2 3">IHI B618</strain>
    </source>
</reference>
<dbReference type="PANTHER" id="PTHR34776:SF1">
    <property type="entry name" value="F17F16.3 PROTEIN"/>
    <property type="match status" value="1"/>
</dbReference>
<dbReference type="AlphaFoldDB" id="A0A4Q2DEK4"/>
<feature type="compositionally biased region" description="Basic residues" evidence="1">
    <location>
        <begin position="23"/>
        <end position="32"/>
    </location>
</feature>
<feature type="compositionally biased region" description="Basic residues" evidence="1">
    <location>
        <begin position="45"/>
        <end position="58"/>
    </location>
</feature>
<dbReference type="STRING" id="2316362.A0A4Q2DEK4"/>
<dbReference type="EMBL" id="SDEE01000285">
    <property type="protein sequence ID" value="RXW18163.1"/>
    <property type="molecule type" value="Genomic_DNA"/>
</dbReference>